<comment type="caution">
    <text evidence="1">The sequence shown here is derived from an EMBL/GenBank/DDBJ whole genome shotgun (WGS) entry which is preliminary data.</text>
</comment>
<dbReference type="Proteomes" id="UP001139981">
    <property type="component" value="Unassembled WGS sequence"/>
</dbReference>
<gene>
    <name evidence="1" type="ORF">IWW38_006237</name>
</gene>
<sequence length="152" mass="16978">MDNGGDRVAFTPSASNSPALEALGQYRPLNLTRNVPRQPANVGGSSSRGNGRNHHDDYSEQSGGRHNNHGTREKPVQHRTRWTKTEEDCLVRALKEFGPQWTLILDHYGVNGSRSTILRHRTPVNIKDKARNIKIRLMREGKSLGLFADVTG</sequence>
<evidence type="ECO:0000313" key="2">
    <source>
        <dbReference type="Proteomes" id="UP001139981"/>
    </source>
</evidence>
<keyword evidence="2" id="KW-1185">Reference proteome</keyword>
<organism evidence="1 2">
    <name type="scientific">Coemansia aciculifera</name>
    <dbReference type="NCBI Taxonomy" id="417176"/>
    <lineage>
        <taxon>Eukaryota</taxon>
        <taxon>Fungi</taxon>
        <taxon>Fungi incertae sedis</taxon>
        <taxon>Zoopagomycota</taxon>
        <taxon>Kickxellomycotina</taxon>
        <taxon>Kickxellomycetes</taxon>
        <taxon>Kickxellales</taxon>
        <taxon>Kickxellaceae</taxon>
        <taxon>Coemansia</taxon>
    </lineage>
</organism>
<name>A0ACC1LSZ3_9FUNG</name>
<protein>
    <submittedName>
        <fullName evidence="1">Uncharacterized protein</fullName>
    </submittedName>
</protein>
<proteinExistence type="predicted"/>
<reference evidence="1" key="1">
    <citation type="submission" date="2022-07" db="EMBL/GenBank/DDBJ databases">
        <title>Phylogenomic reconstructions and comparative analyses of Kickxellomycotina fungi.</title>
        <authorList>
            <person name="Reynolds N.K."/>
            <person name="Stajich J.E."/>
            <person name="Barry K."/>
            <person name="Grigoriev I.V."/>
            <person name="Crous P."/>
            <person name="Smith M.E."/>
        </authorList>
    </citation>
    <scope>NUCLEOTIDE SEQUENCE</scope>
    <source>
        <strain evidence="1">CBS 190363</strain>
    </source>
</reference>
<dbReference type="EMBL" id="JANBVB010003452">
    <property type="protein sequence ID" value="KAJ2878823.1"/>
    <property type="molecule type" value="Genomic_DNA"/>
</dbReference>
<evidence type="ECO:0000313" key="1">
    <source>
        <dbReference type="EMBL" id="KAJ2878823.1"/>
    </source>
</evidence>
<accession>A0ACC1LSZ3</accession>